<evidence type="ECO:0000256" key="1">
    <source>
        <dbReference type="ARBA" id="ARBA00023002"/>
    </source>
</evidence>
<evidence type="ECO:0000259" key="2">
    <source>
        <dbReference type="Pfam" id="PF01408"/>
    </source>
</evidence>
<dbReference type="PANTHER" id="PTHR43818">
    <property type="entry name" value="BCDNA.GH03377"/>
    <property type="match status" value="1"/>
</dbReference>
<dbReference type="PANTHER" id="PTHR43818:SF11">
    <property type="entry name" value="BCDNA.GH03377"/>
    <property type="match status" value="1"/>
</dbReference>
<keyword evidence="5" id="KW-1185">Reference proteome</keyword>
<dbReference type="Gene3D" id="3.30.360.10">
    <property type="entry name" value="Dihydrodipicolinate Reductase, domain 2"/>
    <property type="match status" value="1"/>
</dbReference>
<proteinExistence type="predicted"/>
<dbReference type="Proteomes" id="UP001243757">
    <property type="component" value="Unassembled WGS sequence"/>
</dbReference>
<evidence type="ECO:0000259" key="3">
    <source>
        <dbReference type="Pfam" id="PF22685"/>
    </source>
</evidence>
<dbReference type="Pfam" id="PF22685">
    <property type="entry name" value="Gal80p_C-like"/>
    <property type="match status" value="1"/>
</dbReference>
<sequence length="362" mass="38036">MTERPIRVGFIGLNPDSHWAATAHLPALQSLGGAYEIVGVANSTPESAERTATALGLKHAFASPAALVASPEIDLVVVTVKVPHHFELVSAALLAGKHVYCEWPLGNGLDEARRLAALAEETGVVAVVGTQARAALEILHLKQLIAEGFVGEVLSTSLIGSGGNWSDKTIEEYYYLFDASNGATMQSIPMAHTLAALQEVLGAFGPLDARFINHFETVEVTDAGETRPKTAPDQLLVQGTMASGAAVSVHYRGGVSRGTNLLWEINGTEGDIQVTADLGHAQMVQLTVKGARGDAKEMTEQMPAPALYNGKPEFAGARNVAGIYARLAADIRTGSRTAPSFADAVALHDLLDRIETSAAAKG</sequence>
<dbReference type="RefSeq" id="WP_284481602.1">
    <property type="nucleotide sequence ID" value="NZ_JASNJD010000010.1"/>
</dbReference>
<dbReference type="EMBL" id="JASNJD010000010">
    <property type="protein sequence ID" value="MDK3018795.1"/>
    <property type="molecule type" value="Genomic_DNA"/>
</dbReference>
<name>A0ABT7F2J2_9RHOB</name>
<accession>A0ABT7F2J2</accession>
<dbReference type="Gene3D" id="3.40.50.720">
    <property type="entry name" value="NAD(P)-binding Rossmann-like Domain"/>
    <property type="match status" value="1"/>
</dbReference>
<feature type="domain" description="Gfo/Idh/MocA-like oxidoreductase N-terminal" evidence="2">
    <location>
        <begin position="6"/>
        <end position="129"/>
    </location>
</feature>
<keyword evidence="1" id="KW-0560">Oxidoreductase</keyword>
<feature type="domain" description="Gal80p-like C-terminal" evidence="3">
    <location>
        <begin position="138"/>
        <end position="275"/>
    </location>
</feature>
<dbReference type="InterPro" id="IPR050463">
    <property type="entry name" value="Gfo/Idh/MocA_oxidrdct_glycsds"/>
</dbReference>
<organism evidence="4 5">
    <name type="scientific">Pseudodonghicola flavimaris</name>
    <dbReference type="NCBI Taxonomy" id="3050036"/>
    <lineage>
        <taxon>Bacteria</taxon>
        <taxon>Pseudomonadati</taxon>
        <taxon>Pseudomonadota</taxon>
        <taxon>Alphaproteobacteria</taxon>
        <taxon>Rhodobacterales</taxon>
        <taxon>Paracoccaceae</taxon>
        <taxon>Pseudodonghicola</taxon>
    </lineage>
</organism>
<reference evidence="4 5" key="1">
    <citation type="submission" date="2023-05" db="EMBL/GenBank/DDBJ databases">
        <title>Pseudodonghicola sp. nov.</title>
        <authorList>
            <person name="Huang J."/>
        </authorList>
    </citation>
    <scope>NUCLEOTIDE SEQUENCE [LARGE SCALE GENOMIC DNA]</scope>
    <source>
        <strain evidence="4 5">IC7</strain>
    </source>
</reference>
<dbReference type="Pfam" id="PF01408">
    <property type="entry name" value="GFO_IDH_MocA"/>
    <property type="match status" value="1"/>
</dbReference>
<dbReference type="SUPFAM" id="SSF55347">
    <property type="entry name" value="Glyceraldehyde-3-phosphate dehydrogenase-like, C-terminal domain"/>
    <property type="match status" value="1"/>
</dbReference>
<gene>
    <name evidence="4" type="ORF">QO033_14015</name>
</gene>
<evidence type="ECO:0000313" key="4">
    <source>
        <dbReference type="EMBL" id="MDK3018795.1"/>
    </source>
</evidence>
<comment type="caution">
    <text evidence="4">The sequence shown here is derived from an EMBL/GenBank/DDBJ whole genome shotgun (WGS) entry which is preliminary data.</text>
</comment>
<dbReference type="InterPro" id="IPR055080">
    <property type="entry name" value="Gal80p-like_C"/>
</dbReference>
<dbReference type="InterPro" id="IPR036291">
    <property type="entry name" value="NAD(P)-bd_dom_sf"/>
</dbReference>
<dbReference type="InterPro" id="IPR000683">
    <property type="entry name" value="Gfo/Idh/MocA-like_OxRdtase_N"/>
</dbReference>
<evidence type="ECO:0000313" key="5">
    <source>
        <dbReference type="Proteomes" id="UP001243757"/>
    </source>
</evidence>
<dbReference type="SUPFAM" id="SSF51735">
    <property type="entry name" value="NAD(P)-binding Rossmann-fold domains"/>
    <property type="match status" value="1"/>
</dbReference>
<protein>
    <submittedName>
        <fullName evidence="4">Gfo/Idh/MocA family oxidoreductase</fullName>
    </submittedName>
</protein>